<gene>
    <name evidence="1" type="ORF">NDU88_000730</name>
</gene>
<name>A0AAV7SX92_PLEWA</name>
<dbReference type="Proteomes" id="UP001066276">
    <property type="component" value="Chromosome 4_1"/>
</dbReference>
<dbReference type="AlphaFoldDB" id="A0AAV7SX92"/>
<comment type="caution">
    <text evidence="1">The sequence shown here is derived from an EMBL/GenBank/DDBJ whole genome shotgun (WGS) entry which is preliminary data.</text>
</comment>
<keyword evidence="2" id="KW-1185">Reference proteome</keyword>
<sequence>MNATPIVGVLNNEILDGECLYDDDDLVITNVVHKAAAIITFIVDVVELAVNTIDGAVDDETDIVDALNILSAKSCIKLVRYSKEQISPALT</sequence>
<reference evidence="1" key="1">
    <citation type="journal article" date="2022" name="bioRxiv">
        <title>Sequencing and chromosome-scale assembly of the giantPleurodeles waltlgenome.</title>
        <authorList>
            <person name="Brown T."/>
            <person name="Elewa A."/>
            <person name="Iarovenko S."/>
            <person name="Subramanian E."/>
            <person name="Araus A.J."/>
            <person name="Petzold A."/>
            <person name="Susuki M."/>
            <person name="Suzuki K.-i.T."/>
            <person name="Hayashi T."/>
            <person name="Toyoda A."/>
            <person name="Oliveira C."/>
            <person name="Osipova E."/>
            <person name="Leigh N.D."/>
            <person name="Simon A."/>
            <person name="Yun M.H."/>
        </authorList>
    </citation>
    <scope>NUCLEOTIDE SEQUENCE</scope>
    <source>
        <strain evidence="1">20211129_DDA</strain>
        <tissue evidence="1">Liver</tissue>
    </source>
</reference>
<evidence type="ECO:0000313" key="1">
    <source>
        <dbReference type="EMBL" id="KAJ1168817.1"/>
    </source>
</evidence>
<proteinExistence type="predicted"/>
<accession>A0AAV7SX92</accession>
<dbReference type="EMBL" id="JANPWB010000007">
    <property type="protein sequence ID" value="KAJ1168817.1"/>
    <property type="molecule type" value="Genomic_DNA"/>
</dbReference>
<organism evidence="1 2">
    <name type="scientific">Pleurodeles waltl</name>
    <name type="common">Iberian ribbed newt</name>
    <dbReference type="NCBI Taxonomy" id="8319"/>
    <lineage>
        <taxon>Eukaryota</taxon>
        <taxon>Metazoa</taxon>
        <taxon>Chordata</taxon>
        <taxon>Craniata</taxon>
        <taxon>Vertebrata</taxon>
        <taxon>Euteleostomi</taxon>
        <taxon>Amphibia</taxon>
        <taxon>Batrachia</taxon>
        <taxon>Caudata</taxon>
        <taxon>Salamandroidea</taxon>
        <taxon>Salamandridae</taxon>
        <taxon>Pleurodelinae</taxon>
        <taxon>Pleurodeles</taxon>
    </lineage>
</organism>
<evidence type="ECO:0000313" key="2">
    <source>
        <dbReference type="Proteomes" id="UP001066276"/>
    </source>
</evidence>
<protein>
    <submittedName>
        <fullName evidence="1">Uncharacterized protein</fullName>
    </submittedName>
</protein>